<comment type="subcellular location">
    <subcellularLocation>
        <location evidence="1">Cell membrane</location>
        <topology evidence="1">Multi-pass membrane protein</topology>
    </subcellularLocation>
</comment>
<reference evidence="9 10" key="1">
    <citation type="submission" date="2016-11" db="EMBL/GenBank/DDBJ databases">
        <authorList>
            <person name="Jaros S."/>
            <person name="Januszkiewicz K."/>
            <person name="Wedrychowicz H."/>
        </authorList>
    </citation>
    <scope>NUCLEOTIDE SEQUENCE [LARGE SCALE GENOMIC DNA]</scope>
    <source>
        <strain evidence="9 10">DSM 17477</strain>
    </source>
</reference>
<dbReference type="InterPro" id="IPR004776">
    <property type="entry name" value="Mem_transp_PIN-like"/>
</dbReference>
<dbReference type="EMBL" id="FQZL01000004">
    <property type="protein sequence ID" value="SHI37897.1"/>
    <property type="molecule type" value="Genomic_DNA"/>
</dbReference>
<gene>
    <name evidence="9" type="ORF">SAMN02745751_00184</name>
</gene>
<feature type="transmembrane region" description="Helical" evidence="8">
    <location>
        <begin position="161"/>
        <end position="180"/>
    </location>
</feature>
<evidence type="ECO:0008006" key="11">
    <source>
        <dbReference type="Google" id="ProtNLM"/>
    </source>
</evidence>
<feature type="transmembrane region" description="Helical" evidence="8">
    <location>
        <begin position="284"/>
        <end position="303"/>
    </location>
</feature>
<dbReference type="RefSeq" id="WP_073045691.1">
    <property type="nucleotide sequence ID" value="NZ_FQZL01000004.1"/>
</dbReference>
<keyword evidence="4" id="KW-1003">Cell membrane</keyword>
<dbReference type="AlphaFoldDB" id="A0A1M6ANC3"/>
<dbReference type="GO" id="GO:0005886">
    <property type="term" value="C:plasma membrane"/>
    <property type="evidence" value="ECO:0007669"/>
    <property type="project" value="UniProtKB-SubCell"/>
</dbReference>
<feature type="transmembrane region" description="Helical" evidence="8">
    <location>
        <begin position="99"/>
        <end position="121"/>
    </location>
</feature>
<evidence type="ECO:0000256" key="2">
    <source>
        <dbReference type="ARBA" id="ARBA00010145"/>
    </source>
</evidence>
<evidence type="ECO:0000256" key="8">
    <source>
        <dbReference type="SAM" id="Phobius"/>
    </source>
</evidence>
<keyword evidence="5 8" id="KW-0812">Transmembrane</keyword>
<organism evidence="9 10">
    <name type="scientific">Dethiosulfatibacter aminovorans DSM 17477</name>
    <dbReference type="NCBI Taxonomy" id="1121476"/>
    <lineage>
        <taxon>Bacteria</taxon>
        <taxon>Bacillati</taxon>
        <taxon>Bacillota</taxon>
        <taxon>Tissierellia</taxon>
        <taxon>Dethiosulfatibacter</taxon>
    </lineage>
</organism>
<feature type="transmembrane region" description="Helical" evidence="8">
    <location>
        <begin position="192"/>
        <end position="209"/>
    </location>
</feature>
<feature type="transmembrane region" description="Helical" evidence="8">
    <location>
        <begin position="36"/>
        <end position="54"/>
    </location>
</feature>
<comment type="similarity">
    <text evidence="2">Belongs to the auxin efflux carrier (TC 2.A.69) family.</text>
</comment>
<dbReference type="GO" id="GO:0055085">
    <property type="term" value="P:transmembrane transport"/>
    <property type="evidence" value="ECO:0007669"/>
    <property type="project" value="InterPro"/>
</dbReference>
<dbReference type="Pfam" id="PF03547">
    <property type="entry name" value="Mem_trans"/>
    <property type="match status" value="1"/>
</dbReference>
<sequence>MILATVVNSVLIMGFLIAIGFFLVKKGIITTEVEQAFTFMLLNIAIPALVIKSFNIEYSPEKMDLGFKVLKLAFLFTAGTVFLNHFILMKVKNIGKRKVMRYTNALTNCGFMGFPVVYQVYGAEGTFFASMFYVSVIFLMWTYGMSIFYDKFGKRELKGMLLNPNMISVYIGLCIFFFSIEIPHIVENMIDSVGGIITPLAMFIIGARIGRVRLSEMLSDIFVYLATFIKLVFFPLIMVFILSIIEMDPLIEGVCLIYASLPPPAIAVVIASQFNCEVDFSSKIVVMTHLFSLVTIPLMFAIFELL</sequence>
<dbReference type="OrthoDB" id="9798064at2"/>
<feature type="transmembrane region" description="Helical" evidence="8">
    <location>
        <begin position="6"/>
        <end position="24"/>
    </location>
</feature>
<evidence type="ECO:0000256" key="1">
    <source>
        <dbReference type="ARBA" id="ARBA00004651"/>
    </source>
</evidence>
<evidence type="ECO:0000256" key="3">
    <source>
        <dbReference type="ARBA" id="ARBA00022448"/>
    </source>
</evidence>
<keyword evidence="10" id="KW-1185">Reference proteome</keyword>
<keyword evidence="3" id="KW-0813">Transport</keyword>
<evidence type="ECO:0000313" key="9">
    <source>
        <dbReference type="EMBL" id="SHI37897.1"/>
    </source>
</evidence>
<feature type="transmembrane region" description="Helical" evidence="8">
    <location>
        <begin position="66"/>
        <end position="87"/>
    </location>
</feature>
<feature type="transmembrane region" description="Helical" evidence="8">
    <location>
        <begin position="127"/>
        <end position="149"/>
    </location>
</feature>
<dbReference type="Proteomes" id="UP000184052">
    <property type="component" value="Unassembled WGS sequence"/>
</dbReference>
<name>A0A1M6ANC3_9FIRM</name>
<protein>
    <recommendedName>
        <fullName evidence="11">Membrane transport protein</fullName>
    </recommendedName>
</protein>
<keyword evidence="7 8" id="KW-0472">Membrane</keyword>
<dbReference type="PANTHER" id="PTHR36838:SF1">
    <property type="entry name" value="SLR1864 PROTEIN"/>
    <property type="match status" value="1"/>
</dbReference>
<keyword evidence="6 8" id="KW-1133">Transmembrane helix</keyword>
<accession>A0A1M6ANC3</accession>
<dbReference type="STRING" id="1121476.SAMN02745751_00184"/>
<evidence type="ECO:0000256" key="5">
    <source>
        <dbReference type="ARBA" id="ARBA00022692"/>
    </source>
</evidence>
<evidence type="ECO:0000313" key="10">
    <source>
        <dbReference type="Proteomes" id="UP000184052"/>
    </source>
</evidence>
<dbReference type="PANTHER" id="PTHR36838">
    <property type="entry name" value="AUXIN EFFLUX CARRIER FAMILY PROTEIN"/>
    <property type="match status" value="1"/>
</dbReference>
<evidence type="ECO:0000256" key="4">
    <source>
        <dbReference type="ARBA" id="ARBA00022475"/>
    </source>
</evidence>
<dbReference type="Gene3D" id="1.20.1530.20">
    <property type="match status" value="1"/>
</dbReference>
<evidence type="ECO:0000256" key="7">
    <source>
        <dbReference type="ARBA" id="ARBA00023136"/>
    </source>
</evidence>
<evidence type="ECO:0000256" key="6">
    <source>
        <dbReference type="ARBA" id="ARBA00022989"/>
    </source>
</evidence>
<feature type="transmembrane region" description="Helical" evidence="8">
    <location>
        <begin position="221"/>
        <end position="245"/>
    </location>
</feature>
<dbReference type="InterPro" id="IPR038770">
    <property type="entry name" value="Na+/solute_symporter_sf"/>
</dbReference>
<proteinExistence type="inferred from homology"/>
<feature type="transmembrane region" description="Helical" evidence="8">
    <location>
        <begin position="251"/>
        <end position="272"/>
    </location>
</feature>